<organism evidence="2 3">
    <name type="scientific">Mycolicibacter acidiphilus</name>
    <dbReference type="NCBI Taxonomy" id="2835306"/>
    <lineage>
        <taxon>Bacteria</taxon>
        <taxon>Bacillati</taxon>
        <taxon>Actinomycetota</taxon>
        <taxon>Actinomycetes</taxon>
        <taxon>Mycobacteriales</taxon>
        <taxon>Mycobacteriaceae</taxon>
        <taxon>Mycolicibacter</taxon>
    </lineage>
</organism>
<feature type="signal peptide" evidence="1">
    <location>
        <begin position="1"/>
        <end position="31"/>
    </location>
</feature>
<reference evidence="2 3" key="1">
    <citation type="submission" date="2021-05" db="EMBL/GenBank/DDBJ databases">
        <title>Mycobacterium acidophilum sp. nov., an extremely acid-tolerant member of the genus Mycobacterium.</title>
        <authorList>
            <person name="Xia J."/>
        </authorList>
    </citation>
    <scope>NUCLEOTIDE SEQUENCE [LARGE SCALE GENOMIC DNA]</scope>
    <source>
        <strain evidence="2 3">M1</strain>
    </source>
</reference>
<comment type="caution">
    <text evidence="2">The sequence shown here is derived from an EMBL/GenBank/DDBJ whole genome shotgun (WGS) entry which is preliminary data.</text>
</comment>
<evidence type="ECO:0008006" key="4">
    <source>
        <dbReference type="Google" id="ProtNLM"/>
    </source>
</evidence>
<evidence type="ECO:0000313" key="3">
    <source>
        <dbReference type="Proteomes" id="UP001519535"/>
    </source>
</evidence>
<name>A0ABS5RTE1_9MYCO</name>
<dbReference type="EMBL" id="JAHCLR010000094">
    <property type="protein sequence ID" value="MBS9536224.1"/>
    <property type="molecule type" value="Genomic_DNA"/>
</dbReference>
<evidence type="ECO:0000256" key="1">
    <source>
        <dbReference type="SAM" id="SignalP"/>
    </source>
</evidence>
<dbReference type="RefSeq" id="WP_214095051.1">
    <property type="nucleotide sequence ID" value="NZ_JAHCLR010000094.1"/>
</dbReference>
<gene>
    <name evidence="2" type="ORF">KIH27_21815</name>
</gene>
<keyword evidence="1" id="KW-0732">Signal</keyword>
<protein>
    <recommendedName>
        <fullName evidence="4">PE-PGRS family protein</fullName>
    </recommendedName>
</protein>
<evidence type="ECO:0000313" key="2">
    <source>
        <dbReference type="EMBL" id="MBS9536224.1"/>
    </source>
</evidence>
<sequence length="237" mass="23468">MLVVRQVGTGIGLTGAAMAAAAMIGLGAAHAAPAGDVVEVVPSGADAGSGAGALGPYVTMWDQAAQQALASGSPADLLTTATTNFTDAGNVFSGVDVSGLSGQVQQNATALIDSQTKIVGSVVNYLDDHVGPAESAISAHSGSLSSLADQLFLDPLNQQWIDAGEALLNAGHAFDTAVTDGSTADMGSALLQTFGVDLFQIVPTIFESIPVLSLGGVLGDAAGDAAAVTPDLLDFPF</sequence>
<accession>A0ABS5RTE1</accession>
<feature type="chain" id="PRO_5045445144" description="PE-PGRS family protein" evidence="1">
    <location>
        <begin position="32"/>
        <end position="237"/>
    </location>
</feature>
<dbReference type="Proteomes" id="UP001519535">
    <property type="component" value="Unassembled WGS sequence"/>
</dbReference>
<proteinExistence type="predicted"/>
<keyword evidence="3" id="KW-1185">Reference proteome</keyword>